<feature type="domain" description="CzcB-like barrel-sandwich hybrid" evidence="5">
    <location>
        <begin position="82"/>
        <end position="220"/>
    </location>
</feature>
<dbReference type="InterPro" id="IPR058792">
    <property type="entry name" value="Beta-barrel_RND_2"/>
</dbReference>
<organism evidence="6 7">
    <name type="scientific">Spirosoma pollinicola</name>
    <dbReference type="NCBI Taxonomy" id="2057025"/>
    <lineage>
        <taxon>Bacteria</taxon>
        <taxon>Pseudomonadati</taxon>
        <taxon>Bacteroidota</taxon>
        <taxon>Cytophagia</taxon>
        <taxon>Cytophagales</taxon>
        <taxon>Cytophagaceae</taxon>
        <taxon>Spirosoma</taxon>
    </lineage>
</organism>
<evidence type="ECO:0000259" key="5">
    <source>
        <dbReference type="Pfam" id="PF25973"/>
    </source>
</evidence>
<dbReference type="PANTHER" id="PTHR30097:SF4">
    <property type="entry name" value="SLR6042 PROTEIN"/>
    <property type="match status" value="1"/>
</dbReference>
<feature type="domain" description="CusB-like beta-barrel" evidence="4">
    <location>
        <begin position="225"/>
        <end position="300"/>
    </location>
</feature>
<dbReference type="GO" id="GO:0030313">
    <property type="term" value="C:cell envelope"/>
    <property type="evidence" value="ECO:0007669"/>
    <property type="project" value="TreeGrafter"/>
</dbReference>
<dbReference type="Proteomes" id="UP000232883">
    <property type="component" value="Chromosome"/>
</dbReference>
<keyword evidence="7" id="KW-1185">Reference proteome</keyword>
<dbReference type="GO" id="GO:0060003">
    <property type="term" value="P:copper ion export"/>
    <property type="evidence" value="ECO:0007669"/>
    <property type="project" value="TreeGrafter"/>
</dbReference>
<evidence type="ECO:0000259" key="4">
    <source>
        <dbReference type="Pfam" id="PF25954"/>
    </source>
</evidence>
<feature type="coiled-coil region" evidence="3">
    <location>
        <begin position="118"/>
        <end position="176"/>
    </location>
</feature>
<accession>A0A2K8Z6P0</accession>
<dbReference type="Gene3D" id="2.40.30.170">
    <property type="match status" value="1"/>
</dbReference>
<dbReference type="FunFam" id="2.40.30.170:FF:000010">
    <property type="entry name" value="Efflux RND transporter periplasmic adaptor subunit"/>
    <property type="match status" value="1"/>
</dbReference>
<evidence type="ECO:0000313" key="7">
    <source>
        <dbReference type="Proteomes" id="UP000232883"/>
    </source>
</evidence>
<protein>
    <submittedName>
        <fullName evidence="6">Efflux RND transporter periplasmic adaptor subunit</fullName>
    </submittedName>
</protein>
<dbReference type="SUPFAM" id="SSF111369">
    <property type="entry name" value="HlyD-like secretion proteins"/>
    <property type="match status" value="1"/>
</dbReference>
<name>A0A2K8Z6P0_9BACT</name>
<dbReference type="AlphaFoldDB" id="A0A2K8Z6P0"/>
<comment type="similarity">
    <text evidence="1">Belongs to the membrane fusion protein (MFP) (TC 8.A.1) family.</text>
</comment>
<dbReference type="GO" id="GO:0016020">
    <property type="term" value="C:membrane"/>
    <property type="evidence" value="ECO:0007669"/>
    <property type="project" value="InterPro"/>
</dbReference>
<sequence length="374" mass="41411">MPSPILSLMKALPYIRPFAFFCAVALTGLLPACHPKPAPQEATAFMLSDTMLSRIRIDTARTQPLRSELTLVGRIIADENRVIEVFPLVGGNVENVKVELGDYVQKGQTLATIRSGEVADFERQNTQAQADLLLAEKNLRVAQDLFESKLNSQREVIAAQKEVERAQAEVSRIREVYRIYGVGKSSTYTVKAPIAGYIIAKNVNQGTQLRSDNANSLFTVGQISEVWVLANVNESDIGRVRPGMTADMQTLAYPDELFQGKVDKLYTVLDPGTKAMTVRIRLPNPGLKLRPEMHATVTIRYDDGGQMVTVPAGSVIFDKSKHYVMVFRSRTDIETREVTLQKSLGNVAYISVGIKPGERIIAKNQLLVYDALND</sequence>
<dbReference type="Pfam" id="PF25973">
    <property type="entry name" value="BSH_CzcB"/>
    <property type="match status" value="1"/>
</dbReference>
<evidence type="ECO:0000256" key="2">
    <source>
        <dbReference type="ARBA" id="ARBA00022448"/>
    </source>
</evidence>
<proteinExistence type="inferred from homology"/>
<dbReference type="KEGG" id="spir:CWM47_28995"/>
<gene>
    <name evidence="6" type="ORF">CWM47_28995</name>
</gene>
<dbReference type="Gene3D" id="2.40.420.20">
    <property type="match status" value="1"/>
</dbReference>
<dbReference type="Gene3D" id="2.40.50.100">
    <property type="match status" value="1"/>
</dbReference>
<dbReference type="InterPro" id="IPR006143">
    <property type="entry name" value="RND_pump_MFP"/>
</dbReference>
<dbReference type="InterPro" id="IPR058647">
    <property type="entry name" value="BSH_CzcB-like"/>
</dbReference>
<dbReference type="GO" id="GO:0015679">
    <property type="term" value="P:plasma membrane copper ion transport"/>
    <property type="evidence" value="ECO:0007669"/>
    <property type="project" value="TreeGrafter"/>
</dbReference>
<keyword evidence="3" id="KW-0175">Coiled coil</keyword>
<dbReference type="GO" id="GO:0022857">
    <property type="term" value="F:transmembrane transporter activity"/>
    <property type="evidence" value="ECO:0007669"/>
    <property type="project" value="InterPro"/>
</dbReference>
<evidence type="ECO:0000256" key="1">
    <source>
        <dbReference type="ARBA" id="ARBA00009477"/>
    </source>
</evidence>
<dbReference type="PANTHER" id="PTHR30097">
    <property type="entry name" value="CATION EFFLUX SYSTEM PROTEIN CUSB"/>
    <property type="match status" value="1"/>
</dbReference>
<dbReference type="InterPro" id="IPR051909">
    <property type="entry name" value="MFP_Cation_Efflux"/>
</dbReference>
<dbReference type="Pfam" id="PF25954">
    <property type="entry name" value="Beta-barrel_RND_2"/>
    <property type="match status" value="1"/>
</dbReference>
<dbReference type="Gene3D" id="1.10.287.470">
    <property type="entry name" value="Helix hairpin bin"/>
    <property type="match status" value="1"/>
</dbReference>
<dbReference type="NCBIfam" id="TIGR01730">
    <property type="entry name" value="RND_mfp"/>
    <property type="match status" value="1"/>
</dbReference>
<reference evidence="6 7" key="1">
    <citation type="submission" date="2017-11" db="EMBL/GenBank/DDBJ databases">
        <title>Taxonomic description and genome sequences of Spirosoma HA7 sp. nov., isolated from pollen microhabitat of Corylus avellana.</title>
        <authorList>
            <person name="Ambika Manirajan B."/>
            <person name="Suarez C."/>
            <person name="Ratering S."/>
            <person name="Geissler-Plaum R."/>
            <person name="Cardinale M."/>
            <person name="Sylvia S."/>
        </authorList>
    </citation>
    <scope>NUCLEOTIDE SEQUENCE [LARGE SCALE GENOMIC DNA]</scope>
    <source>
        <strain evidence="6 7">HA7</strain>
    </source>
</reference>
<evidence type="ECO:0000256" key="3">
    <source>
        <dbReference type="SAM" id="Coils"/>
    </source>
</evidence>
<dbReference type="OrthoDB" id="9806939at2"/>
<dbReference type="EMBL" id="CP025096">
    <property type="protein sequence ID" value="AUD05530.1"/>
    <property type="molecule type" value="Genomic_DNA"/>
</dbReference>
<keyword evidence="2" id="KW-0813">Transport</keyword>
<evidence type="ECO:0000313" key="6">
    <source>
        <dbReference type="EMBL" id="AUD05530.1"/>
    </source>
</evidence>